<organism evidence="7 8">
    <name type="scientific">Fukomys damarensis</name>
    <name type="common">Damaraland mole rat</name>
    <name type="synonym">Cryptomys damarensis</name>
    <dbReference type="NCBI Taxonomy" id="885580"/>
    <lineage>
        <taxon>Eukaryota</taxon>
        <taxon>Metazoa</taxon>
        <taxon>Chordata</taxon>
        <taxon>Craniata</taxon>
        <taxon>Vertebrata</taxon>
        <taxon>Euteleostomi</taxon>
        <taxon>Mammalia</taxon>
        <taxon>Eutheria</taxon>
        <taxon>Euarchontoglires</taxon>
        <taxon>Glires</taxon>
        <taxon>Rodentia</taxon>
        <taxon>Hystricomorpha</taxon>
        <taxon>Bathyergidae</taxon>
        <taxon>Fukomys</taxon>
    </lineage>
</organism>
<evidence type="ECO:0000313" key="7">
    <source>
        <dbReference type="EMBL" id="KFO24182.1"/>
    </source>
</evidence>
<evidence type="ECO:0000313" key="8">
    <source>
        <dbReference type="Proteomes" id="UP000028990"/>
    </source>
</evidence>
<dbReference type="GO" id="GO:0003924">
    <property type="term" value="F:GTPase activity"/>
    <property type="evidence" value="ECO:0007669"/>
    <property type="project" value="InterPro"/>
</dbReference>
<evidence type="ECO:0000259" key="6">
    <source>
        <dbReference type="Pfam" id="PF22594"/>
    </source>
</evidence>
<keyword evidence="7" id="KW-0648">Protein biosynthesis</keyword>
<evidence type="ECO:0000259" key="5">
    <source>
        <dbReference type="Pfam" id="PF00009"/>
    </source>
</evidence>
<dbReference type="GO" id="GO:0005525">
    <property type="term" value="F:GTP binding"/>
    <property type="evidence" value="ECO:0007669"/>
    <property type="project" value="UniProtKB-KW"/>
</dbReference>
<dbReference type="SUPFAM" id="SSF52540">
    <property type="entry name" value="P-loop containing nucleoside triphosphate hydrolases"/>
    <property type="match status" value="1"/>
</dbReference>
<evidence type="ECO:0000256" key="3">
    <source>
        <dbReference type="ARBA" id="ARBA00023134"/>
    </source>
</evidence>
<dbReference type="PANTHER" id="PTHR23115">
    <property type="entry name" value="TRANSLATION FACTOR"/>
    <property type="match status" value="1"/>
</dbReference>
<keyword evidence="3" id="KW-0342">GTP-binding</keyword>
<dbReference type="Proteomes" id="UP000028990">
    <property type="component" value="Unassembled WGS sequence"/>
</dbReference>
<dbReference type="GO" id="GO:0003746">
    <property type="term" value="F:translation elongation factor activity"/>
    <property type="evidence" value="ECO:0007669"/>
    <property type="project" value="UniProtKB-KW"/>
</dbReference>
<comment type="similarity">
    <text evidence="1">Belongs to the TRAFAC class translation factor GTPase superfamily. Classic translation factor GTPase family. EF-Tu/EF-1A subfamily.</text>
</comment>
<gene>
    <name evidence="7" type="ORF">H920_14312</name>
</gene>
<dbReference type="InterPro" id="IPR000795">
    <property type="entry name" value="T_Tr_GTP-bd_dom"/>
</dbReference>
<dbReference type="InterPro" id="IPR050100">
    <property type="entry name" value="TRAFAC_GTPase_members"/>
</dbReference>
<dbReference type="InterPro" id="IPR027417">
    <property type="entry name" value="P-loop_NTPase"/>
</dbReference>
<dbReference type="EMBL" id="KN123629">
    <property type="protein sequence ID" value="KFO24182.1"/>
    <property type="molecule type" value="Genomic_DNA"/>
</dbReference>
<dbReference type="Gene3D" id="3.40.50.300">
    <property type="entry name" value="P-loop containing nucleotide triphosphate hydrolases"/>
    <property type="match status" value="1"/>
</dbReference>
<dbReference type="InterPro" id="IPR054696">
    <property type="entry name" value="GTP-eEF1A_C"/>
</dbReference>
<reference evidence="7 8" key="1">
    <citation type="submission" date="2013-11" db="EMBL/GenBank/DDBJ databases">
        <title>The Damaraland mole rat (Fukomys damarensis) genome and evolution of African mole rats.</title>
        <authorList>
            <person name="Gladyshev V.N."/>
            <person name="Fang X."/>
        </authorList>
    </citation>
    <scope>NUCLEOTIDE SEQUENCE [LARGE SCALE GENOMIC DNA]</scope>
    <source>
        <tissue evidence="7">Liver</tissue>
    </source>
</reference>
<dbReference type="Pfam" id="PF22594">
    <property type="entry name" value="GTP-eEF1A_C"/>
    <property type="match status" value="1"/>
</dbReference>
<protein>
    <submittedName>
        <fullName evidence="7">Elongation factor 1-alpha 1</fullName>
    </submittedName>
</protein>
<dbReference type="Gene3D" id="2.40.30.10">
    <property type="entry name" value="Translation factors"/>
    <property type="match status" value="1"/>
</dbReference>
<evidence type="ECO:0000256" key="2">
    <source>
        <dbReference type="ARBA" id="ARBA00022741"/>
    </source>
</evidence>
<keyword evidence="8" id="KW-1185">Reference proteome</keyword>
<feature type="domain" description="GTP-eEF1A C-terminal" evidence="6">
    <location>
        <begin position="76"/>
        <end position="131"/>
    </location>
</feature>
<evidence type="ECO:0000256" key="4">
    <source>
        <dbReference type="ARBA" id="ARBA00049117"/>
    </source>
</evidence>
<name>A0A091CZM7_FUKDA</name>
<dbReference type="InterPro" id="IPR009001">
    <property type="entry name" value="Transl_elong_EF1A/Init_IF2_C"/>
</dbReference>
<sequence length="154" mass="16704">MIFQLSISMWEVETCKYYVNTIDAPGERDLIRNTITGLSEADNIVPIVTAGYGGSEDGICKNRQTCEHAFWHTHGVYELKEKLDRHSSKKLEDNPKFLKSADALIVAMAPGKPMHIESLSAGPHLGCFAVCVAVAVIKAVDKKAVGASKATKSA</sequence>
<feature type="domain" description="Tr-type G" evidence="5">
    <location>
        <begin position="7"/>
        <end position="70"/>
    </location>
</feature>
<dbReference type="SUPFAM" id="SSF50465">
    <property type="entry name" value="EF-Tu/eEF-1alpha/eIF2-gamma C-terminal domain"/>
    <property type="match status" value="1"/>
</dbReference>
<keyword evidence="7" id="KW-0251">Elongation factor</keyword>
<comment type="catalytic activity">
    <reaction evidence="4">
        <text>GTP + H2O = GDP + phosphate + H(+)</text>
        <dbReference type="Rhea" id="RHEA:19669"/>
        <dbReference type="ChEBI" id="CHEBI:15377"/>
        <dbReference type="ChEBI" id="CHEBI:15378"/>
        <dbReference type="ChEBI" id="CHEBI:37565"/>
        <dbReference type="ChEBI" id="CHEBI:43474"/>
        <dbReference type="ChEBI" id="CHEBI:58189"/>
    </reaction>
    <physiologicalReaction direction="left-to-right" evidence="4">
        <dbReference type="Rhea" id="RHEA:19670"/>
    </physiologicalReaction>
</comment>
<keyword evidence="2" id="KW-0547">Nucleotide-binding</keyword>
<dbReference type="Pfam" id="PF00009">
    <property type="entry name" value="GTP_EFTU"/>
    <property type="match status" value="1"/>
</dbReference>
<accession>A0A091CZM7</accession>
<evidence type="ECO:0000256" key="1">
    <source>
        <dbReference type="ARBA" id="ARBA00007249"/>
    </source>
</evidence>
<proteinExistence type="inferred from homology"/>
<dbReference type="AlphaFoldDB" id="A0A091CZM7"/>